<evidence type="ECO:0000259" key="3">
    <source>
        <dbReference type="Pfam" id="PF20696"/>
    </source>
</evidence>
<dbReference type="SUPFAM" id="SSF143968">
    <property type="entry name" value="UbiD C-terminal domain-like"/>
    <property type="match status" value="1"/>
</dbReference>
<feature type="domain" description="3-octaprenyl-4-hydroxybenzoate carboxy-lyase-like C-terminal" evidence="3">
    <location>
        <begin position="321"/>
        <end position="445"/>
    </location>
</feature>
<gene>
    <name evidence="4" type="ORF">E1269_24780</name>
</gene>
<protein>
    <submittedName>
        <fullName evidence="4">UbiD family decarboxylase</fullName>
    </submittedName>
</protein>
<dbReference type="InterPro" id="IPR049383">
    <property type="entry name" value="UbiD-like_N"/>
</dbReference>
<comment type="caution">
    <text evidence="4">The sequence shown here is derived from an EMBL/GenBank/DDBJ whole genome shotgun (WGS) entry which is preliminary data.</text>
</comment>
<dbReference type="SUPFAM" id="SSF50475">
    <property type="entry name" value="FMN-binding split barrel"/>
    <property type="match status" value="1"/>
</dbReference>
<sequence length="478" mass="53017">MPVVKYDDLRGWIDQVRALGQVRDVSGATWEEDIGRITEMFHHTDGAPAALFDDIPGYPHGHRILVNANATLQRLALTLGLDLDVDRRGLMDRFLELTEEGKAIPPVVVGPTDAPVFQNVATGGDVDVLTFPTPLWHPRDGGRYLGTGVSVVIKDPDSDWVNVGTYRVMIHDGRHVGLYISPGKHGKQFVDTYFERKQPCPVAIIPGPDPLLFVGSTVEVPYGVCEYDWVGGIRGEPYPVVNAPVTGLPVPAAAEIVLEGFLHHDRFLPEGPFGEWHGYYASGQRPEPVVEVSAVYHRDDPIMLGVPPNKPPWEPMRYREYLRSALLLRNLRQAGVPGVVDAQCFAVGGNRLFNVVSIQQKYAGHARQALHVAAQCHAGAYLGRIVVVVDDDVDITDLSDVIWAICTRSDPEEDMDIIRKVWSGPLDTAVHPDRKGLNSRLLVDATRPWAWRDRFPAAIGPDPETKRATRERWGHLLR</sequence>
<dbReference type="InterPro" id="IPR002830">
    <property type="entry name" value="UbiD"/>
</dbReference>
<evidence type="ECO:0000313" key="4">
    <source>
        <dbReference type="EMBL" id="TDE00680.1"/>
    </source>
</evidence>
<dbReference type="PANTHER" id="PTHR30108">
    <property type="entry name" value="3-OCTAPRENYL-4-HYDROXYBENZOATE CARBOXY-LYASE-RELATED"/>
    <property type="match status" value="1"/>
</dbReference>
<evidence type="ECO:0000259" key="1">
    <source>
        <dbReference type="Pfam" id="PF01977"/>
    </source>
</evidence>
<dbReference type="OrthoDB" id="9809841at2"/>
<dbReference type="InterPro" id="IPR049381">
    <property type="entry name" value="UbiD-like_C"/>
</dbReference>
<evidence type="ECO:0000313" key="5">
    <source>
        <dbReference type="Proteomes" id="UP000294739"/>
    </source>
</evidence>
<dbReference type="Pfam" id="PF20695">
    <property type="entry name" value="UbiD_N"/>
    <property type="match status" value="1"/>
</dbReference>
<dbReference type="PANTHER" id="PTHR30108:SF17">
    <property type="entry name" value="FERULIC ACID DECARBOXYLASE 1"/>
    <property type="match status" value="1"/>
</dbReference>
<reference evidence="4 5" key="1">
    <citation type="submission" date="2019-03" db="EMBL/GenBank/DDBJ databases">
        <title>Draft genome sequences of novel Actinobacteria.</title>
        <authorList>
            <person name="Sahin N."/>
            <person name="Ay H."/>
            <person name="Saygin H."/>
        </authorList>
    </citation>
    <scope>NUCLEOTIDE SEQUENCE [LARGE SCALE GENOMIC DNA]</scope>
    <source>
        <strain evidence="4 5">5K138</strain>
    </source>
</reference>
<dbReference type="GO" id="GO:0016831">
    <property type="term" value="F:carboxy-lyase activity"/>
    <property type="evidence" value="ECO:0007669"/>
    <property type="project" value="InterPro"/>
</dbReference>
<dbReference type="Pfam" id="PF01977">
    <property type="entry name" value="UbiD"/>
    <property type="match status" value="1"/>
</dbReference>
<evidence type="ECO:0000259" key="2">
    <source>
        <dbReference type="Pfam" id="PF20695"/>
    </source>
</evidence>
<dbReference type="GO" id="GO:0005737">
    <property type="term" value="C:cytoplasm"/>
    <property type="evidence" value="ECO:0007669"/>
    <property type="project" value="TreeGrafter"/>
</dbReference>
<dbReference type="AlphaFoldDB" id="A0A4R5CN39"/>
<dbReference type="GO" id="GO:0046281">
    <property type="term" value="P:cinnamic acid catabolic process"/>
    <property type="evidence" value="ECO:0007669"/>
    <property type="project" value="TreeGrafter"/>
</dbReference>
<dbReference type="Pfam" id="PF20696">
    <property type="entry name" value="UbiD_C"/>
    <property type="match status" value="1"/>
</dbReference>
<proteinExistence type="predicted"/>
<feature type="domain" description="3-octaprenyl-4-hydroxybenzoate carboxy-lyase-like N-terminal" evidence="2">
    <location>
        <begin position="13"/>
        <end position="84"/>
    </location>
</feature>
<dbReference type="NCBIfam" id="TIGR00148">
    <property type="entry name" value="UbiD family decarboxylase"/>
    <property type="match status" value="1"/>
</dbReference>
<keyword evidence="5" id="KW-1185">Reference proteome</keyword>
<dbReference type="Proteomes" id="UP000294739">
    <property type="component" value="Unassembled WGS sequence"/>
</dbReference>
<feature type="domain" description="3-octaprenyl-4-hydroxybenzoate carboxy-lyase-like Rift-related" evidence="1">
    <location>
        <begin position="112"/>
        <end position="310"/>
    </location>
</feature>
<dbReference type="InterPro" id="IPR048304">
    <property type="entry name" value="UbiD_Rift_dom"/>
</dbReference>
<dbReference type="EMBL" id="SMKZ01000047">
    <property type="protein sequence ID" value="TDE00680.1"/>
    <property type="molecule type" value="Genomic_DNA"/>
</dbReference>
<dbReference type="InParanoid" id="A0A4R5CN39"/>
<accession>A0A4R5CN39</accession>
<dbReference type="Gene3D" id="3.40.1670.10">
    <property type="entry name" value="UbiD C-terminal domain-like"/>
    <property type="match status" value="1"/>
</dbReference>
<dbReference type="GO" id="GO:0033494">
    <property type="term" value="P:ferulate metabolic process"/>
    <property type="evidence" value="ECO:0007669"/>
    <property type="project" value="TreeGrafter"/>
</dbReference>
<name>A0A4R5CN39_9ACTN</name>
<organism evidence="4 5">
    <name type="scientific">Jiangella asiatica</name>
    <dbReference type="NCBI Taxonomy" id="2530372"/>
    <lineage>
        <taxon>Bacteria</taxon>
        <taxon>Bacillati</taxon>
        <taxon>Actinomycetota</taxon>
        <taxon>Actinomycetes</taxon>
        <taxon>Jiangellales</taxon>
        <taxon>Jiangellaceae</taxon>
        <taxon>Jiangella</taxon>
    </lineage>
</organism>